<dbReference type="PANTHER" id="PTHR38776">
    <property type="entry name" value="MLTA-INTERACTING PROTEIN-RELATED"/>
    <property type="match status" value="1"/>
</dbReference>
<evidence type="ECO:0000256" key="3">
    <source>
        <dbReference type="ARBA" id="ARBA00023136"/>
    </source>
</evidence>
<evidence type="ECO:0000256" key="4">
    <source>
        <dbReference type="ARBA" id="ARBA00023237"/>
    </source>
</evidence>
<dbReference type="HOGENOM" id="CLU_062990_0_1_1"/>
<evidence type="ECO:0000256" key="5">
    <source>
        <dbReference type="SAM" id="SignalP"/>
    </source>
</evidence>
<keyword evidence="2 5" id="KW-0732">Signal</keyword>
<sequence>MIILKKPLAISTSVLLLLLPVVSHAQDGEVFFTLGGGVAYAPAYEGAKKYRPAAIVDIGLGYSHANWGRVALWDDGLSWALPLDGPFGVELLLDYDPGRDEVIDTLNGRDKTLMGMGDLGGALQVGVELSYQLDPFRTYVRALQATKKRHYGGEDLGRTLLAELGVDTLTPLNDRLSLQTNLYTTWANSGYQRGYFGVTPAQAQRTAFSTWRPGSGFKDVTFAAALNYEWTQNIALQAGVGVTALVGDAAKSPIVEKKVAGLSFVSASYSF</sequence>
<gene>
    <name evidence="6" type="ORF">BBAD15_g1206</name>
</gene>
<evidence type="ECO:0000313" key="7">
    <source>
        <dbReference type="Proteomes" id="UP000030106"/>
    </source>
</evidence>
<dbReference type="Pfam" id="PF06629">
    <property type="entry name" value="MipA"/>
    <property type="match status" value="1"/>
</dbReference>
<dbReference type="EMBL" id="ANFO01000063">
    <property type="protein sequence ID" value="KGQ13049.1"/>
    <property type="molecule type" value="Genomic_DNA"/>
</dbReference>
<feature type="chain" id="PRO_5005167576" evidence="5">
    <location>
        <begin position="26"/>
        <end position="271"/>
    </location>
</feature>
<comment type="caution">
    <text evidence="6">The sequence shown here is derived from an EMBL/GenBank/DDBJ whole genome shotgun (WGS) entry which is preliminary data.</text>
</comment>
<proteinExistence type="predicted"/>
<dbReference type="PANTHER" id="PTHR38776:SF1">
    <property type="entry name" value="MLTA-INTERACTING PROTEIN-RELATED"/>
    <property type="match status" value="1"/>
</dbReference>
<feature type="signal peptide" evidence="5">
    <location>
        <begin position="1"/>
        <end position="25"/>
    </location>
</feature>
<evidence type="ECO:0000256" key="2">
    <source>
        <dbReference type="ARBA" id="ARBA00022729"/>
    </source>
</evidence>
<comment type="subcellular location">
    <subcellularLocation>
        <location evidence="1">Cell outer membrane</location>
    </subcellularLocation>
</comment>
<accession>A0A0A2WIT4</accession>
<dbReference type="InterPro" id="IPR010583">
    <property type="entry name" value="MipA"/>
</dbReference>
<organism evidence="6 7">
    <name type="scientific">Beauveria bassiana D1-5</name>
    <dbReference type="NCBI Taxonomy" id="1245745"/>
    <lineage>
        <taxon>Eukaryota</taxon>
        <taxon>Fungi</taxon>
        <taxon>Dikarya</taxon>
        <taxon>Ascomycota</taxon>
        <taxon>Pezizomycotina</taxon>
        <taxon>Sordariomycetes</taxon>
        <taxon>Hypocreomycetidae</taxon>
        <taxon>Hypocreales</taxon>
        <taxon>Cordycipitaceae</taxon>
        <taxon>Beauveria</taxon>
    </lineage>
</organism>
<dbReference type="AlphaFoldDB" id="A0A0A2WIT4"/>
<keyword evidence="4" id="KW-0998">Cell outer membrane</keyword>
<keyword evidence="3" id="KW-0472">Membrane</keyword>
<evidence type="ECO:0000313" key="6">
    <source>
        <dbReference type="EMBL" id="KGQ13049.1"/>
    </source>
</evidence>
<reference evidence="6 7" key="1">
    <citation type="submission" date="2012-10" db="EMBL/GenBank/DDBJ databases">
        <title>Genome sequencing and analysis of entomopathogenic fungi Beauveria bassiana D1-5.</title>
        <authorList>
            <person name="Li Q."/>
            <person name="Wang L."/>
            <person name="Zhang Z."/>
            <person name="Wang Q."/>
            <person name="Ren J."/>
            <person name="Wang M."/>
            <person name="Xu W."/>
            <person name="Wang J."/>
            <person name="Lu Y."/>
            <person name="Du Q."/>
            <person name="Sun Z."/>
        </authorList>
    </citation>
    <scope>NUCLEOTIDE SEQUENCE [LARGE SCALE GENOMIC DNA]</scope>
    <source>
        <strain evidence="6 7">D1-5</strain>
    </source>
</reference>
<evidence type="ECO:0000256" key="1">
    <source>
        <dbReference type="ARBA" id="ARBA00004442"/>
    </source>
</evidence>
<protein>
    <submittedName>
        <fullName evidence="6">Putative outer membrane protein</fullName>
    </submittedName>
</protein>
<dbReference type="Proteomes" id="UP000030106">
    <property type="component" value="Unassembled WGS sequence"/>
</dbReference>
<name>A0A0A2WIT4_BEABA</name>